<accession>A0A0S4XLY9</accession>
<evidence type="ECO:0000256" key="1">
    <source>
        <dbReference type="ARBA" id="ARBA00022485"/>
    </source>
</evidence>
<evidence type="ECO:0000256" key="4">
    <source>
        <dbReference type="ARBA" id="ARBA00023014"/>
    </source>
</evidence>
<feature type="domain" description="4Fe-4S ferredoxin-type" evidence="5">
    <location>
        <begin position="276"/>
        <end position="305"/>
    </location>
</feature>
<sequence>MKLNFNLSSCIRASSISSNCEKCLNICPTKTIKLENNIPSFTPDECVLCGGCVGICPTEAFSLDGFNVVEFIFNYFETNDILSCHNNTPCLAIFSPEALISLALGNKEDVVLDIGHCETCNFAENLYTQIKHNIDEANFILSTFCNKHLVAKNIKFENTNNEKDTIDRRTFLNNLKPINLLKTKKTLEEKIDGNESKKFNFDENIINQIKTKSIPDIRKLFFTLLKNQEKPLIYETIDSNEISFMSQKYIDNSCTNCQMCYRICPTEALSSDKNHSIINFNAMLCLKCNLCHDVCMYNSIHLQQAFDIKEFFEPTKKVMAHFDIKRCTECNNNFTYFGGEVICPRCAIEEEEAISLHKTKNKDF</sequence>
<dbReference type="GO" id="GO:0051539">
    <property type="term" value="F:4 iron, 4 sulfur cluster binding"/>
    <property type="evidence" value="ECO:0007669"/>
    <property type="project" value="UniProtKB-KW"/>
</dbReference>
<keyword evidence="2" id="KW-0479">Metal-binding</keyword>
<gene>
    <name evidence="6" type="ORF">BN3087_270003</name>
</gene>
<keyword evidence="4" id="KW-0411">Iron-sulfur</keyword>
<organism evidence="6">
    <name type="scientific">Sulfurovum sp. enrichment culture clone C5</name>
    <dbReference type="NCBI Taxonomy" id="497650"/>
    <lineage>
        <taxon>Bacteria</taxon>
        <taxon>Pseudomonadati</taxon>
        <taxon>Campylobacterota</taxon>
        <taxon>Epsilonproteobacteria</taxon>
        <taxon>Campylobacterales</taxon>
        <taxon>Sulfurovaceae</taxon>
        <taxon>Sulfurovum</taxon>
        <taxon>environmental samples</taxon>
    </lineage>
</organism>
<dbReference type="PANTHER" id="PTHR43687:SF1">
    <property type="entry name" value="FERREDOXIN III"/>
    <property type="match status" value="1"/>
</dbReference>
<dbReference type="Pfam" id="PF12838">
    <property type="entry name" value="Fer4_7"/>
    <property type="match status" value="1"/>
</dbReference>
<dbReference type="PROSITE" id="PS51379">
    <property type="entry name" value="4FE4S_FER_2"/>
    <property type="match status" value="3"/>
</dbReference>
<reference evidence="6" key="1">
    <citation type="submission" date="2015-11" db="EMBL/GenBank/DDBJ databases">
        <authorList>
            <person name="Zhang Y."/>
            <person name="Guo Z."/>
        </authorList>
    </citation>
    <scope>NUCLEOTIDE SEQUENCE</scope>
    <source>
        <strain evidence="6">BN30871</strain>
    </source>
</reference>
<protein>
    <submittedName>
        <fullName evidence="6">Putative 4Fe-4S ferredoxin iron-sulfur binding domain protein</fullName>
    </submittedName>
</protein>
<dbReference type="EMBL" id="FAXN01000026">
    <property type="protein sequence ID" value="CUV65330.1"/>
    <property type="molecule type" value="Genomic_DNA"/>
</dbReference>
<dbReference type="SUPFAM" id="SSF54862">
    <property type="entry name" value="4Fe-4S ferredoxins"/>
    <property type="match status" value="2"/>
</dbReference>
<name>A0A0S4XLY9_9BACT</name>
<dbReference type="InterPro" id="IPR017896">
    <property type="entry name" value="4Fe4S_Fe-S-bd"/>
</dbReference>
<evidence type="ECO:0000313" key="6">
    <source>
        <dbReference type="EMBL" id="CUV65330.1"/>
    </source>
</evidence>
<evidence type="ECO:0000259" key="5">
    <source>
        <dbReference type="PROSITE" id="PS51379"/>
    </source>
</evidence>
<evidence type="ECO:0000256" key="3">
    <source>
        <dbReference type="ARBA" id="ARBA00023004"/>
    </source>
</evidence>
<proteinExistence type="predicted"/>
<dbReference type="PROSITE" id="PS00198">
    <property type="entry name" value="4FE4S_FER_1"/>
    <property type="match status" value="2"/>
</dbReference>
<evidence type="ECO:0000256" key="2">
    <source>
        <dbReference type="ARBA" id="ARBA00022723"/>
    </source>
</evidence>
<dbReference type="PANTHER" id="PTHR43687">
    <property type="entry name" value="ADENYLYLSULFATE REDUCTASE, BETA SUBUNIT"/>
    <property type="match status" value="1"/>
</dbReference>
<keyword evidence="3" id="KW-0408">Iron</keyword>
<dbReference type="AlphaFoldDB" id="A0A0S4XLY9"/>
<dbReference type="Pfam" id="PF13187">
    <property type="entry name" value="Fer4_9"/>
    <property type="match status" value="1"/>
</dbReference>
<dbReference type="InterPro" id="IPR017900">
    <property type="entry name" value="4Fe4S_Fe_S_CS"/>
</dbReference>
<feature type="domain" description="4Fe-4S ferredoxin-type" evidence="5">
    <location>
        <begin position="37"/>
        <end position="66"/>
    </location>
</feature>
<dbReference type="Gene3D" id="3.30.70.20">
    <property type="match status" value="2"/>
</dbReference>
<dbReference type="InterPro" id="IPR050572">
    <property type="entry name" value="Fe-S_Ferredoxin"/>
</dbReference>
<feature type="domain" description="4Fe-4S ferredoxin-type" evidence="5">
    <location>
        <begin position="246"/>
        <end position="274"/>
    </location>
</feature>
<dbReference type="GO" id="GO:0046872">
    <property type="term" value="F:metal ion binding"/>
    <property type="evidence" value="ECO:0007669"/>
    <property type="project" value="UniProtKB-KW"/>
</dbReference>
<keyword evidence="1" id="KW-0004">4Fe-4S</keyword>